<evidence type="ECO:0000259" key="7">
    <source>
        <dbReference type="SMART" id="SM01007"/>
    </source>
</evidence>
<dbReference type="UniPathway" id="UPA00904">
    <property type="reaction ID" value="UER00875"/>
</dbReference>
<comment type="similarity">
    <text evidence="6">Belongs to the aldolase class II family. MtnB subfamily.</text>
</comment>
<dbReference type="SMART" id="SM01007">
    <property type="entry name" value="Aldolase_II"/>
    <property type="match status" value="1"/>
</dbReference>
<dbReference type="RefSeq" id="WP_011244413.1">
    <property type="nucleotide sequence ID" value="NC_006576.1"/>
</dbReference>
<dbReference type="EMBL" id="AP008231">
    <property type="protein sequence ID" value="BAD80293.1"/>
    <property type="molecule type" value="Genomic_DNA"/>
</dbReference>
<keyword evidence="1 6" id="KW-0028">Amino-acid biosynthesis</keyword>
<gene>
    <name evidence="6" type="primary">mtnB</name>
    <name evidence="8" type="ordered locus">syc2103_c</name>
</gene>
<comment type="pathway">
    <text evidence="6">Amino-acid biosynthesis; L-methionine biosynthesis via salvage pathway; L-methionine from S-methyl-5-thio-alpha-D-ribose 1-phosphate: step 2/6.</text>
</comment>
<dbReference type="AlphaFoldDB" id="A0A0H3K884"/>
<comment type="cofactor">
    <cofactor evidence="6">
        <name>Zn(2+)</name>
        <dbReference type="ChEBI" id="CHEBI:29105"/>
    </cofactor>
    <text evidence="6">Binds 1 zinc ion per subunit.</text>
</comment>
<evidence type="ECO:0000256" key="2">
    <source>
        <dbReference type="ARBA" id="ARBA00022723"/>
    </source>
</evidence>
<dbReference type="SUPFAM" id="SSF53639">
    <property type="entry name" value="AraD/HMP-PK domain-like"/>
    <property type="match status" value="1"/>
</dbReference>
<dbReference type="GO" id="GO:0019509">
    <property type="term" value="P:L-methionine salvage from methylthioadenosine"/>
    <property type="evidence" value="ECO:0007669"/>
    <property type="project" value="UniProtKB-UniRule"/>
</dbReference>
<dbReference type="Pfam" id="PF00596">
    <property type="entry name" value="Aldolase_II"/>
    <property type="match status" value="1"/>
</dbReference>
<evidence type="ECO:0000256" key="3">
    <source>
        <dbReference type="ARBA" id="ARBA00022833"/>
    </source>
</evidence>
<dbReference type="InterPro" id="IPR036409">
    <property type="entry name" value="Aldolase_II/adducin_N_sf"/>
</dbReference>
<dbReference type="PANTHER" id="PTHR10640">
    <property type="entry name" value="METHYLTHIORIBULOSE-1-PHOSPHATE DEHYDRATASE"/>
    <property type="match status" value="1"/>
</dbReference>
<feature type="domain" description="Class II aldolase/adducin N-terminal" evidence="7">
    <location>
        <begin position="9"/>
        <end position="198"/>
    </location>
</feature>
<dbReference type="InterPro" id="IPR001303">
    <property type="entry name" value="Aldolase_II/adducin_N"/>
</dbReference>
<keyword evidence="5 6" id="KW-0456">Lyase</keyword>
<feature type="binding site" evidence="6">
    <location>
        <position position="96"/>
    </location>
    <ligand>
        <name>Zn(2+)</name>
        <dbReference type="ChEBI" id="CHEBI:29105"/>
    </ligand>
</feature>
<proteinExistence type="inferred from homology"/>
<dbReference type="PANTHER" id="PTHR10640:SF7">
    <property type="entry name" value="METHYLTHIORIBULOSE-1-PHOSPHATE DEHYDRATASE"/>
    <property type="match status" value="1"/>
</dbReference>
<feature type="binding site" evidence="6">
    <location>
        <position position="98"/>
    </location>
    <ligand>
        <name>Zn(2+)</name>
        <dbReference type="ChEBI" id="CHEBI:29105"/>
    </ligand>
</feature>
<dbReference type="NCBIfam" id="TIGR03328">
    <property type="entry name" value="salvage_mtnB"/>
    <property type="match status" value="1"/>
</dbReference>
<comment type="function">
    <text evidence="6">Catalyzes the dehydration of methylthioribulose-1-phosphate (MTRu-1-P) into 2,3-diketo-5-methylthiopentyl-1-phosphate (DK-MTP-1-P).</text>
</comment>
<protein>
    <recommendedName>
        <fullName evidence="6">Methylthioribulose-1-phosphate dehydratase</fullName>
        <shortName evidence="6">MTRu-1-P dehydratase</shortName>
        <ecNumber evidence="6">4.2.1.109</ecNumber>
    </recommendedName>
</protein>
<reference evidence="8 9" key="1">
    <citation type="journal article" date="2007" name="Photosyn. Res.">
        <title>Complete nucleotide sequence of the freshwater unicellular cyanobacterium Synechococcus elongatus PCC 6301 chromosome: gene content and organization.</title>
        <authorList>
            <person name="Sugita C."/>
            <person name="Ogata K."/>
            <person name="Shikata M."/>
            <person name="Jikuya H."/>
            <person name="Takano J."/>
            <person name="Furumichi M."/>
            <person name="Kanehisa M."/>
            <person name="Omata T."/>
            <person name="Sugiura M."/>
            <person name="Sugita M."/>
        </authorList>
    </citation>
    <scope>NUCLEOTIDE SEQUENCE [LARGE SCALE GENOMIC DNA]</scope>
    <source>
        <strain evidence="9">ATCC 27144 / PCC 6301 / SAUG 1402/1</strain>
    </source>
</reference>
<dbReference type="GO" id="GO:0008270">
    <property type="term" value="F:zinc ion binding"/>
    <property type="evidence" value="ECO:0007669"/>
    <property type="project" value="UniProtKB-UniRule"/>
</dbReference>
<evidence type="ECO:0000256" key="6">
    <source>
        <dbReference type="HAMAP-Rule" id="MF_01677"/>
    </source>
</evidence>
<dbReference type="Proteomes" id="UP000001175">
    <property type="component" value="Chromosome"/>
</dbReference>
<dbReference type="GO" id="GO:0005737">
    <property type="term" value="C:cytoplasm"/>
    <property type="evidence" value="ECO:0007669"/>
    <property type="project" value="UniProtKB-UniRule"/>
</dbReference>
<keyword evidence="3 6" id="KW-0862">Zinc</keyword>
<dbReference type="HAMAP" id="MF_01677">
    <property type="entry name" value="Salvage_MtnB"/>
    <property type="match status" value="1"/>
</dbReference>
<evidence type="ECO:0000313" key="9">
    <source>
        <dbReference type="Proteomes" id="UP000001175"/>
    </source>
</evidence>
<dbReference type="InterPro" id="IPR017714">
    <property type="entry name" value="MethylthioRu-1-P_deHdtase_MtnB"/>
</dbReference>
<dbReference type="GeneID" id="72430866"/>
<keyword evidence="2 6" id="KW-0479">Metal-binding</keyword>
<comment type="catalytic activity">
    <reaction evidence="6">
        <text>5-(methylsulfanyl)-D-ribulose 1-phosphate = 5-methylsulfanyl-2,3-dioxopentyl phosphate + H2O</text>
        <dbReference type="Rhea" id="RHEA:15549"/>
        <dbReference type="ChEBI" id="CHEBI:15377"/>
        <dbReference type="ChEBI" id="CHEBI:58548"/>
        <dbReference type="ChEBI" id="CHEBI:58828"/>
        <dbReference type="EC" id="4.2.1.109"/>
    </reaction>
</comment>
<dbReference type="eggNOG" id="COG0235">
    <property type="taxonomic scope" value="Bacteria"/>
</dbReference>
<name>A0A0H3K884_SYNP6</name>
<evidence type="ECO:0000256" key="4">
    <source>
        <dbReference type="ARBA" id="ARBA00023167"/>
    </source>
</evidence>
<dbReference type="EC" id="4.2.1.109" evidence="6"/>
<evidence type="ECO:0000256" key="1">
    <source>
        <dbReference type="ARBA" id="ARBA00022605"/>
    </source>
</evidence>
<accession>A0A0H3K884</accession>
<evidence type="ECO:0000313" key="8">
    <source>
        <dbReference type="EMBL" id="BAD80293.1"/>
    </source>
</evidence>
<evidence type="ECO:0000256" key="5">
    <source>
        <dbReference type="ARBA" id="ARBA00023239"/>
    </source>
</evidence>
<dbReference type="Gene3D" id="3.40.225.10">
    <property type="entry name" value="Class II aldolase/adducin N-terminal domain"/>
    <property type="match status" value="1"/>
</dbReference>
<dbReference type="KEGG" id="syc:syc2103_c"/>
<sequence length="206" mass="22360">MLSSSDPRQALSWVIQDLHKRGWATGTGGNFSLVTRRDPLRLLMAPSGVDKGLVQPDELIEVDAKSQVVTGNGKASAETLLHLAIIQQTGAASVLHTHSPIATLLSRRAEVTGAIAFSGYEMQKGLEGITTHETEVHLPVFPNDQDMAALSQAVLPQLQAAPPWGVLIAGHGLYAWGNSLFAARRHVEILEFLLELHYRELTLLPH</sequence>
<organism evidence="8 9">
    <name type="scientific">Synechococcus sp. (strain ATCC 27144 / PCC 6301 / SAUG 1402/1)</name>
    <name type="common">Anacystis nidulans</name>
    <dbReference type="NCBI Taxonomy" id="269084"/>
    <lineage>
        <taxon>Bacteria</taxon>
        <taxon>Bacillati</taxon>
        <taxon>Cyanobacteriota</taxon>
        <taxon>Cyanophyceae</taxon>
        <taxon>Synechococcales</taxon>
        <taxon>Synechococcaceae</taxon>
        <taxon>Synechococcus</taxon>
    </lineage>
</organism>
<keyword evidence="4 6" id="KW-0486">Methionine biosynthesis</keyword>
<dbReference type="GO" id="GO:0046570">
    <property type="term" value="F:methylthioribulose 1-phosphate dehydratase activity"/>
    <property type="evidence" value="ECO:0007669"/>
    <property type="project" value="UniProtKB-UniRule"/>
</dbReference>